<dbReference type="Proteomes" id="UP000308092">
    <property type="component" value="Unassembled WGS sequence"/>
</dbReference>
<evidence type="ECO:0000313" key="2">
    <source>
        <dbReference type="EMBL" id="THC96643.1"/>
    </source>
</evidence>
<gene>
    <name evidence="2" type="ORF">EYZ11_003893</name>
</gene>
<organism evidence="2 3">
    <name type="scientific">Aspergillus tanneri</name>
    <dbReference type="NCBI Taxonomy" id="1220188"/>
    <lineage>
        <taxon>Eukaryota</taxon>
        <taxon>Fungi</taxon>
        <taxon>Dikarya</taxon>
        <taxon>Ascomycota</taxon>
        <taxon>Pezizomycotina</taxon>
        <taxon>Eurotiomycetes</taxon>
        <taxon>Eurotiomycetidae</taxon>
        <taxon>Eurotiales</taxon>
        <taxon>Aspergillaceae</taxon>
        <taxon>Aspergillus</taxon>
        <taxon>Aspergillus subgen. Circumdati</taxon>
    </lineage>
</organism>
<name>A0A4S3JMC3_9EURO</name>
<dbReference type="PANTHER" id="PTHR42707:SF2">
    <property type="entry name" value="ACD11 DEHYDROGENASE"/>
    <property type="match status" value="1"/>
</dbReference>
<dbReference type="Gene3D" id="2.40.110.20">
    <property type="match status" value="1"/>
</dbReference>
<dbReference type="EMBL" id="SOSA01000105">
    <property type="protein sequence ID" value="THC96643.1"/>
    <property type="molecule type" value="Genomic_DNA"/>
</dbReference>
<feature type="region of interest" description="Disordered" evidence="1">
    <location>
        <begin position="61"/>
        <end position="84"/>
    </location>
</feature>
<evidence type="ECO:0000313" key="3">
    <source>
        <dbReference type="Proteomes" id="UP000308092"/>
    </source>
</evidence>
<dbReference type="GO" id="GO:0003995">
    <property type="term" value="F:acyl-CoA dehydrogenase activity"/>
    <property type="evidence" value="ECO:0007669"/>
    <property type="project" value="TreeGrafter"/>
</dbReference>
<accession>A0A4S3JMC3</accession>
<protein>
    <submittedName>
        <fullName evidence="2">Uncharacterized protein</fullName>
    </submittedName>
</protein>
<comment type="caution">
    <text evidence="2">The sequence shown here is derived from an EMBL/GenBank/DDBJ whole genome shotgun (WGS) entry which is preliminary data.</text>
</comment>
<sequence>MESGQISLFVAPTVKTISGTDGKEEEVMNGIRTHRLKNKMGMKELPTAELELKAVRAHMIGPKDRGFPPSRTLESPVDVPNAPPCTGTVGGRASRMDAVGVLYHLPVKLYDHGFPSHTASHYSMLAASSELTTIVLRALTSASKAVIYEPDEPDFNVSRLCETVLHLTRAQNVQFFGKWVLDCVNKVQENTYRQVLMDAWKALAGKLNPSERLHRQADILADGRQIMFTLAWLVSGILLALDARRDGDEVAKEVARRWITEGERMPG</sequence>
<keyword evidence="3" id="KW-1185">Reference proteome</keyword>
<reference evidence="2 3" key="1">
    <citation type="submission" date="2019-03" db="EMBL/GenBank/DDBJ databases">
        <title>The genome sequence of a newly discovered highly antifungal drug resistant Aspergillus species, Aspergillus tanneri NIH 1004.</title>
        <authorList>
            <person name="Mounaud S."/>
            <person name="Singh I."/>
            <person name="Joardar V."/>
            <person name="Pakala S."/>
            <person name="Pakala S."/>
            <person name="Venepally P."/>
            <person name="Hoover J."/>
            <person name="Nierman W."/>
            <person name="Chung J."/>
            <person name="Losada L."/>
        </authorList>
    </citation>
    <scope>NUCLEOTIDE SEQUENCE [LARGE SCALE GENOMIC DNA]</scope>
    <source>
        <strain evidence="2 3">NIH1004</strain>
    </source>
</reference>
<dbReference type="PANTHER" id="PTHR42707">
    <property type="entry name" value="ACYL-COA DEHYDROGENASE"/>
    <property type="match status" value="1"/>
</dbReference>
<proteinExistence type="predicted"/>
<evidence type="ECO:0000256" key="1">
    <source>
        <dbReference type="SAM" id="MobiDB-lite"/>
    </source>
</evidence>
<dbReference type="InterPro" id="IPR052904">
    <property type="entry name" value="Acyl-CoA_dehydrogenase-like"/>
</dbReference>
<dbReference type="SUPFAM" id="SSF56645">
    <property type="entry name" value="Acyl-CoA dehydrogenase NM domain-like"/>
    <property type="match status" value="1"/>
</dbReference>
<dbReference type="STRING" id="1220188.A0A4S3JMC3"/>
<dbReference type="VEuPathDB" id="FungiDB:EYZ11_003893"/>
<dbReference type="InterPro" id="IPR009100">
    <property type="entry name" value="AcylCoA_DH/oxidase_NM_dom_sf"/>
</dbReference>
<dbReference type="AlphaFoldDB" id="A0A4S3JMC3"/>